<dbReference type="GO" id="GO:0046872">
    <property type="term" value="F:metal ion binding"/>
    <property type="evidence" value="ECO:0007669"/>
    <property type="project" value="UniProtKB-KW"/>
</dbReference>
<comment type="caution">
    <text evidence="4">The sequence shown here is derived from an EMBL/GenBank/DDBJ whole genome shotgun (WGS) entry which is preliminary data.</text>
</comment>
<name>A0AA39VET4_ACESA</name>
<keyword evidence="1" id="KW-0479">Metal-binding</keyword>
<evidence type="ECO:0000313" key="5">
    <source>
        <dbReference type="Proteomes" id="UP001168877"/>
    </source>
</evidence>
<evidence type="ECO:0000256" key="1">
    <source>
        <dbReference type="ARBA" id="ARBA00022723"/>
    </source>
</evidence>
<evidence type="ECO:0000313" key="4">
    <source>
        <dbReference type="EMBL" id="KAK0575353.1"/>
    </source>
</evidence>
<dbReference type="EMBL" id="JAUESC010000387">
    <property type="protein sequence ID" value="KAK0575353.1"/>
    <property type="molecule type" value="Genomic_DNA"/>
</dbReference>
<proteinExistence type="predicted"/>
<evidence type="ECO:0000256" key="2">
    <source>
        <dbReference type="ARBA" id="ARBA00023004"/>
    </source>
</evidence>
<dbReference type="AlphaFoldDB" id="A0AA39VET4"/>
<dbReference type="InterPro" id="IPR007872">
    <property type="entry name" value="DPH_MB_dom"/>
</dbReference>
<protein>
    <recommendedName>
        <fullName evidence="3">DPH-type MB domain-containing protein</fullName>
    </recommendedName>
</protein>
<dbReference type="Pfam" id="PF05207">
    <property type="entry name" value="Zn_ribbon_CSL"/>
    <property type="match status" value="1"/>
</dbReference>
<evidence type="ECO:0000259" key="3">
    <source>
        <dbReference type="PROSITE" id="PS51074"/>
    </source>
</evidence>
<dbReference type="Gene3D" id="3.10.660.10">
    <property type="entry name" value="DPH Zinc finger"/>
    <property type="match status" value="1"/>
</dbReference>
<accession>A0AA39VET4</accession>
<dbReference type="InterPro" id="IPR036671">
    <property type="entry name" value="DPH_MB_sf"/>
</dbReference>
<keyword evidence="2" id="KW-0408">Iron</keyword>
<feature type="domain" description="DPH-type MB" evidence="3">
    <location>
        <begin position="16"/>
        <end position="88"/>
    </location>
</feature>
<gene>
    <name evidence="4" type="ORF">LWI29_037766</name>
</gene>
<sequence length="195" mass="20750">MQVMKKSAQAIDSPSLEEDVSLEDMMIEDNGEDLELVYPCRCADYFSVDSMELGQMGYTLLKDGNTISMQNPYALPASIILPCSSCSLQDIPGGLETSLLVPEVPGGSETALVVQDVPGGSKTSLLVPELPGGSETALVVQEVPGGIKTALLHHEVLGGSETALLHHHVILEQPTPPPVNPREATLQALQEFLAF</sequence>
<reference evidence="4" key="2">
    <citation type="submission" date="2023-06" db="EMBL/GenBank/DDBJ databases">
        <authorList>
            <person name="Swenson N.G."/>
            <person name="Wegrzyn J.L."/>
            <person name="Mcevoy S.L."/>
        </authorList>
    </citation>
    <scope>NUCLEOTIDE SEQUENCE</scope>
    <source>
        <strain evidence="4">NS2018</strain>
        <tissue evidence="4">Leaf</tissue>
    </source>
</reference>
<dbReference type="SUPFAM" id="SSF144217">
    <property type="entry name" value="CSL zinc finger"/>
    <property type="match status" value="1"/>
</dbReference>
<dbReference type="Proteomes" id="UP001168877">
    <property type="component" value="Unassembled WGS sequence"/>
</dbReference>
<dbReference type="PROSITE" id="PS51074">
    <property type="entry name" value="DPH_MB"/>
    <property type="match status" value="1"/>
</dbReference>
<reference evidence="4" key="1">
    <citation type="journal article" date="2022" name="Plant J.">
        <title>Strategies of tolerance reflected in two North American maple genomes.</title>
        <authorList>
            <person name="McEvoy S.L."/>
            <person name="Sezen U.U."/>
            <person name="Trouern-Trend A."/>
            <person name="McMahon S.M."/>
            <person name="Schaberg P.G."/>
            <person name="Yang J."/>
            <person name="Wegrzyn J.L."/>
            <person name="Swenson N.G."/>
        </authorList>
    </citation>
    <scope>NUCLEOTIDE SEQUENCE</scope>
    <source>
        <strain evidence="4">NS2018</strain>
    </source>
</reference>
<keyword evidence="5" id="KW-1185">Reference proteome</keyword>
<organism evidence="4 5">
    <name type="scientific">Acer saccharum</name>
    <name type="common">Sugar maple</name>
    <dbReference type="NCBI Taxonomy" id="4024"/>
    <lineage>
        <taxon>Eukaryota</taxon>
        <taxon>Viridiplantae</taxon>
        <taxon>Streptophyta</taxon>
        <taxon>Embryophyta</taxon>
        <taxon>Tracheophyta</taxon>
        <taxon>Spermatophyta</taxon>
        <taxon>Magnoliopsida</taxon>
        <taxon>eudicotyledons</taxon>
        <taxon>Gunneridae</taxon>
        <taxon>Pentapetalae</taxon>
        <taxon>rosids</taxon>
        <taxon>malvids</taxon>
        <taxon>Sapindales</taxon>
        <taxon>Sapindaceae</taxon>
        <taxon>Hippocastanoideae</taxon>
        <taxon>Acereae</taxon>
        <taxon>Acer</taxon>
    </lineage>
</organism>